<dbReference type="GO" id="GO:0032259">
    <property type="term" value="P:methylation"/>
    <property type="evidence" value="ECO:0007669"/>
    <property type="project" value="UniProtKB-KW"/>
</dbReference>
<protein>
    <recommendedName>
        <fullName evidence="5">Methyltransferase domain-containing protein</fullName>
    </recommendedName>
</protein>
<evidence type="ECO:0000256" key="1">
    <source>
        <dbReference type="ARBA" id="ARBA00010633"/>
    </source>
</evidence>
<comment type="similarity">
    <text evidence="1">Belongs to the ANT/ATPSC lysine N-methyltransferase family.</text>
</comment>
<dbReference type="CDD" id="cd02440">
    <property type="entry name" value="AdoMet_MTases"/>
    <property type="match status" value="1"/>
</dbReference>
<name>A0AAV0UQ36_HYABA</name>
<feature type="domain" description="Methyltransferase" evidence="5">
    <location>
        <begin position="71"/>
        <end position="156"/>
    </location>
</feature>
<dbReference type="Proteomes" id="UP001162031">
    <property type="component" value="Unassembled WGS sequence"/>
</dbReference>
<evidence type="ECO:0000313" key="7">
    <source>
        <dbReference type="Proteomes" id="UP001162031"/>
    </source>
</evidence>
<dbReference type="PANTHER" id="PTHR13610:SF11">
    <property type="entry name" value="METHYLTRANSFERASE DOMAIN-CONTAINING PROTEIN"/>
    <property type="match status" value="1"/>
</dbReference>
<keyword evidence="7" id="KW-1185">Reference proteome</keyword>
<keyword evidence="2" id="KW-0489">Methyltransferase</keyword>
<comment type="caution">
    <text evidence="6">The sequence shown here is derived from an EMBL/GenBank/DDBJ whole genome shotgun (WGS) entry which is preliminary data.</text>
</comment>
<evidence type="ECO:0000256" key="3">
    <source>
        <dbReference type="ARBA" id="ARBA00022679"/>
    </source>
</evidence>
<evidence type="ECO:0000256" key="4">
    <source>
        <dbReference type="ARBA" id="ARBA00022691"/>
    </source>
</evidence>
<dbReference type="InterPro" id="IPR029063">
    <property type="entry name" value="SAM-dependent_MTases_sf"/>
</dbReference>
<proteinExistence type="inferred from homology"/>
<sequence length="200" mass="21844">MATCRRRRCVRQLVLEAARARASDALTLATRDGDAKPLFAPYSPSPHATIDAVWTKLAALQVALSADDLLVDLGCGDGRWLISGAQRFGCSALGIELDLKLVQRAKEHVAQQRLQGRVRVELGDVLEADVSNATLVIVYAFADSVATVVSQLIEQLTEEANVLSIGFRVPEWKASWGDRDGGLPWYFYRMSDCVGKRGKG</sequence>
<dbReference type="Gene3D" id="3.40.50.150">
    <property type="entry name" value="Vaccinia Virus protein VP39"/>
    <property type="match status" value="1"/>
</dbReference>
<dbReference type="SUPFAM" id="SSF53335">
    <property type="entry name" value="S-adenosyl-L-methionine-dependent methyltransferases"/>
    <property type="match status" value="1"/>
</dbReference>
<organism evidence="6 7">
    <name type="scientific">Hyaloperonospora brassicae</name>
    <name type="common">Brassica downy mildew</name>
    <name type="synonym">Peronospora brassicae</name>
    <dbReference type="NCBI Taxonomy" id="162125"/>
    <lineage>
        <taxon>Eukaryota</taxon>
        <taxon>Sar</taxon>
        <taxon>Stramenopiles</taxon>
        <taxon>Oomycota</taxon>
        <taxon>Peronosporomycetes</taxon>
        <taxon>Peronosporales</taxon>
        <taxon>Peronosporaceae</taxon>
        <taxon>Hyaloperonospora</taxon>
    </lineage>
</organism>
<dbReference type="GO" id="GO:0005739">
    <property type="term" value="C:mitochondrion"/>
    <property type="evidence" value="ECO:0007669"/>
    <property type="project" value="TreeGrafter"/>
</dbReference>
<dbReference type="PANTHER" id="PTHR13610">
    <property type="entry name" value="METHYLTRANSFERASE DOMAIN-CONTAINING PROTEIN"/>
    <property type="match status" value="1"/>
</dbReference>
<accession>A0AAV0UQ36</accession>
<dbReference type="AlphaFoldDB" id="A0AAV0UQ36"/>
<reference evidence="6" key="1">
    <citation type="submission" date="2022-12" db="EMBL/GenBank/DDBJ databases">
        <authorList>
            <person name="Webb A."/>
        </authorList>
    </citation>
    <scope>NUCLEOTIDE SEQUENCE</scope>
    <source>
        <strain evidence="6">Hp1</strain>
    </source>
</reference>
<evidence type="ECO:0000259" key="5">
    <source>
        <dbReference type="Pfam" id="PF13649"/>
    </source>
</evidence>
<dbReference type="GO" id="GO:1905706">
    <property type="term" value="P:regulation of mitochondrial ATP synthesis coupled proton transport"/>
    <property type="evidence" value="ECO:0007669"/>
    <property type="project" value="TreeGrafter"/>
</dbReference>
<dbReference type="EMBL" id="CANTFL010001403">
    <property type="protein sequence ID" value="CAI5738974.1"/>
    <property type="molecule type" value="Genomic_DNA"/>
</dbReference>
<dbReference type="InterPro" id="IPR041698">
    <property type="entry name" value="Methyltransf_25"/>
</dbReference>
<gene>
    <name evidence="6" type="ORF">HBR001_LOCUS7664</name>
</gene>
<keyword evidence="3" id="KW-0808">Transferase</keyword>
<dbReference type="InterPro" id="IPR026170">
    <property type="entry name" value="FAM173A/B"/>
</dbReference>
<keyword evidence="4" id="KW-0949">S-adenosyl-L-methionine</keyword>
<dbReference type="GO" id="GO:0016279">
    <property type="term" value="F:protein-lysine N-methyltransferase activity"/>
    <property type="evidence" value="ECO:0007669"/>
    <property type="project" value="InterPro"/>
</dbReference>
<evidence type="ECO:0000313" key="6">
    <source>
        <dbReference type="EMBL" id="CAI5738974.1"/>
    </source>
</evidence>
<dbReference type="Pfam" id="PF13649">
    <property type="entry name" value="Methyltransf_25"/>
    <property type="match status" value="1"/>
</dbReference>
<evidence type="ECO:0000256" key="2">
    <source>
        <dbReference type="ARBA" id="ARBA00022603"/>
    </source>
</evidence>